<dbReference type="PANTHER" id="PTHR48099:SF5">
    <property type="entry name" value="C-1-TETRAHYDROFOLATE SYNTHASE, CYTOPLASMIC"/>
    <property type="match status" value="1"/>
</dbReference>
<dbReference type="PRINTS" id="PR00085">
    <property type="entry name" value="THFDHDRGNASE"/>
</dbReference>
<evidence type="ECO:0000259" key="15">
    <source>
        <dbReference type="Pfam" id="PF02882"/>
    </source>
</evidence>
<feature type="domain" description="Tetrahydrofolate dehydrogenase/cyclohydrolase NAD(P)-binding" evidence="15">
    <location>
        <begin position="139"/>
        <end position="288"/>
    </location>
</feature>
<evidence type="ECO:0000256" key="9">
    <source>
        <dbReference type="ARBA" id="ARBA00023102"/>
    </source>
</evidence>
<dbReference type="FunFam" id="3.40.50.720:FF:000006">
    <property type="entry name" value="Bifunctional protein FolD"/>
    <property type="match status" value="1"/>
</dbReference>
<dbReference type="EC" id="3.5.4.9" evidence="13"/>
<dbReference type="GO" id="GO:0004477">
    <property type="term" value="F:methenyltetrahydrofolate cyclohydrolase activity"/>
    <property type="evidence" value="ECO:0007669"/>
    <property type="project" value="UniProtKB-UniRule"/>
</dbReference>
<comment type="similarity">
    <text evidence="13">Belongs to the tetrahydrofolate dehydrogenase/cyclohydrolase family.</text>
</comment>
<dbReference type="SUPFAM" id="SSF51735">
    <property type="entry name" value="NAD(P)-binding Rossmann-fold domains"/>
    <property type="match status" value="1"/>
</dbReference>
<comment type="pathway">
    <text evidence="1 13">One-carbon metabolism; tetrahydrofolate interconversion.</text>
</comment>
<accession>A0A3P3XTQ0</accession>
<evidence type="ECO:0000256" key="12">
    <source>
        <dbReference type="ARBA" id="ARBA00036357"/>
    </source>
</evidence>
<dbReference type="InterPro" id="IPR036291">
    <property type="entry name" value="NAD(P)-bd_dom_sf"/>
</dbReference>
<dbReference type="FunFam" id="3.40.50.10860:FF:000001">
    <property type="entry name" value="Bifunctional protein FolD"/>
    <property type="match status" value="1"/>
</dbReference>
<dbReference type="GO" id="GO:0035999">
    <property type="term" value="P:tetrahydrofolate interconversion"/>
    <property type="evidence" value="ECO:0007669"/>
    <property type="project" value="UniProtKB-UniRule"/>
</dbReference>
<dbReference type="EMBL" id="FWDO01000005">
    <property type="protein sequence ID" value="SLM19494.1"/>
    <property type="molecule type" value="Genomic_DNA"/>
</dbReference>
<feature type="binding site" evidence="13">
    <location>
        <begin position="165"/>
        <end position="167"/>
    </location>
    <ligand>
        <name>NADP(+)</name>
        <dbReference type="ChEBI" id="CHEBI:58349"/>
    </ligand>
</feature>
<keyword evidence="6 13" id="KW-0378">Hydrolase</keyword>
<gene>
    <name evidence="13 16" type="primary">folD</name>
    <name evidence="16" type="ORF">SPIRO4BDMA_51009</name>
</gene>
<name>A0A3P3XTQ0_9SPIR</name>
<feature type="binding site" evidence="13">
    <location>
        <position position="233"/>
    </location>
    <ligand>
        <name>NADP(+)</name>
        <dbReference type="ChEBI" id="CHEBI:58349"/>
    </ligand>
</feature>
<comment type="subunit">
    <text evidence="2 13">Homodimer.</text>
</comment>
<evidence type="ECO:0000259" key="14">
    <source>
        <dbReference type="Pfam" id="PF00763"/>
    </source>
</evidence>
<evidence type="ECO:0000256" key="6">
    <source>
        <dbReference type="ARBA" id="ARBA00022801"/>
    </source>
</evidence>
<evidence type="ECO:0000256" key="13">
    <source>
        <dbReference type="HAMAP-Rule" id="MF_01576"/>
    </source>
</evidence>
<dbReference type="HAMAP" id="MF_01576">
    <property type="entry name" value="THF_DHG_CYH"/>
    <property type="match status" value="1"/>
</dbReference>
<dbReference type="Gene3D" id="3.40.50.10860">
    <property type="entry name" value="Leucine Dehydrogenase, chain A, domain 1"/>
    <property type="match status" value="1"/>
</dbReference>
<protein>
    <recommendedName>
        <fullName evidence="13">Bifunctional protein FolD</fullName>
    </recommendedName>
    <domain>
        <recommendedName>
            <fullName evidence="13">Methylenetetrahydrofolate dehydrogenase</fullName>
            <ecNumber evidence="13">1.5.1.5</ecNumber>
        </recommendedName>
    </domain>
    <domain>
        <recommendedName>
            <fullName evidence="13">Methenyltetrahydrofolate cyclohydrolase</fullName>
            <ecNumber evidence="13">3.5.4.9</ecNumber>
        </recommendedName>
    </domain>
</protein>
<dbReference type="Pfam" id="PF00763">
    <property type="entry name" value="THF_DHG_CYH"/>
    <property type="match status" value="1"/>
</dbReference>
<dbReference type="NCBIfam" id="NF010783">
    <property type="entry name" value="PRK14186.1"/>
    <property type="match status" value="1"/>
</dbReference>
<evidence type="ECO:0000256" key="8">
    <source>
        <dbReference type="ARBA" id="ARBA00023002"/>
    </source>
</evidence>
<comment type="function">
    <text evidence="13">Catalyzes the oxidation of 5,10-methylenetetrahydrofolate to 5,10-methenyltetrahydrofolate and then the hydrolysis of 5,10-methenyltetrahydrofolate to 10-formyltetrahydrofolate.</text>
</comment>
<dbReference type="PROSITE" id="PS00767">
    <property type="entry name" value="THF_DHG_CYH_2"/>
    <property type="match status" value="1"/>
</dbReference>
<proteinExistence type="inferred from homology"/>
<keyword evidence="5 13" id="KW-0658">Purine biosynthesis</keyword>
<dbReference type="CDD" id="cd01080">
    <property type="entry name" value="NAD_bind_m-THF_DH_Cyclohyd"/>
    <property type="match status" value="1"/>
</dbReference>
<evidence type="ECO:0000313" key="16">
    <source>
        <dbReference type="EMBL" id="SLM19494.1"/>
    </source>
</evidence>
<dbReference type="InterPro" id="IPR000672">
    <property type="entry name" value="THF_DH/CycHdrlase"/>
</dbReference>
<keyword evidence="4 13" id="KW-0028">Amino-acid biosynthesis</keyword>
<dbReference type="PANTHER" id="PTHR48099">
    <property type="entry name" value="C-1-TETRAHYDROFOLATE SYNTHASE, CYTOPLASMIC-RELATED"/>
    <property type="match status" value="1"/>
</dbReference>
<dbReference type="InterPro" id="IPR020867">
    <property type="entry name" value="THF_DH/CycHdrlase_CS"/>
</dbReference>
<dbReference type="UniPathway" id="UPA00193"/>
<sequence>MSAILIDGKKIAEDIRSELAEKVASLCEKGVRPGLAVILVGDNPASVSYVTGKEKACAEIGIQSFETRFPEDVAEKVLLEKIAECNRDSNVHGILVQLPLPRHIDERRVISAIDPAKDVDGFTPVNLGRMLLEEPCYIPCTPRGIIELLKRSGVPTNGAHAVVVGRSNIVGKPLENLLIRKSVNATVTICHTGTKNLAAHVKEADIVIACAGKPGLVSVDMIKPGACVIDVGVNRVPDSTKKKGYRLCGDVDFDDDSKVAGWITPVPGGVGPMTIAMLLSNTIDAASRLSDIQW</sequence>
<dbReference type="GO" id="GO:0006164">
    <property type="term" value="P:purine nucleotide biosynthetic process"/>
    <property type="evidence" value="ECO:0007669"/>
    <property type="project" value="UniProtKB-KW"/>
</dbReference>
<evidence type="ECO:0000256" key="4">
    <source>
        <dbReference type="ARBA" id="ARBA00022605"/>
    </source>
</evidence>
<dbReference type="EC" id="1.5.1.5" evidence="13"/>
<dbReference type="GO" id="GO:0009086">
    <property type="term" value="P:methionine biosynthetic process"/>
    <property type="evidence" value="ECO:0007669"/>
    <property type="project" value="UniProtKB-KW"/>
</dbReference>
<evidence type="ECO:0000256" key="7">
    <source>
        <dbReference type="ARBA" id="ARBA00022857"/>
    </source>
</evidence>
<dbReference type="Gene3D" id="3.40.50.720">
    <property type="entry name" value="NAD(P)-binding Rossmann-like Domain"/>
    <property type="match status" value="1"/>
</dbReference>
<keyword evidence="7 13" id="KW-0521">NADP</keyword>
<dbReference type="InterPro" id="IPR046346">
    <property type="entry name" value="Aminoacid_DH-like_N_sf"/>
</dbReference>
<keyword evidence="10 13" id="KW-0486">Methionine biosynthesis</keyword>
<dbReference type="InterPro" id="IPR020631">
    <property type="entry name" value="THF_DH/CycHdrlase_NAD-bd_dom"/>
</dbReference>
<keyword evidence="11 13" id="KW-0511">Multifunctional enzyme</keyword>
<comment type="catalytic activity">
    <reaction evidence="13">
        <text>(6R)-5,10-methylene-5,6,7,8-tetrahydrofolate + NADP(+) = (6R)-5,10-methenyltetrahydrofolate + NADPH</text>
        <dbReference type="Rhea" id="RHEA:22812"/>
        <dbReference type="ChEBI" id="CHEBI:15636"/>
        <dbReference type="ChEBI" id="CHEBI:57455"/>
        <dbReference type="ChEBI" id="CHEBI:57783"/>
        <dbReference type="ChEBI" id="CHEBI:58349"/>
        <dbReference type="EC" id="1.5.1.5"/>
    </reaction>
</comment>
<dbReference type="GO" id="GO:0005829">
    <property type="term" value="C:cytosol"/>
    <property type="evidence" value="ECO:0007669"/>
    <property type="project" value="TreeGrafter"/>
</dbReference>
<keyword evidence="9 13" id="KW-0368">Histidine biosynthesis</keyword>
<evidence type="ECO:0000256" key="5">
    <source>
        <dbReference type="ARBA" id="ARBA00022755"/>
    </source>
</evidence>
<dbReference type="SUPFAM" id="SSF53223">
    <property type="entry name" value="Aminoacid dehydrogenase-like, N-terminal domain"/>
    <property type="match status" value="1"/>
</dbReference>
<evidence type="ECO:0000256" key="3">
    <source>
        <dbReference type="ARBA" id="ARBA00022563"/>
    </source>
</evidence>
<comment type="caution">
    <text evidence="13">Lacks conserved residue(s) required for the propagation of feature annotation.</text>
</comment>
<reference evidence="16" key="1">
    <citation type="submission" date="2017-02" db="EMBL/GenBank/DDBJ databases">
        <authorList>
            <person name="Regsiter A."/>
            <person name="William W."/>
        </authorList>
    </citation>
    <scope>NUCLEOTIDE SEQUENCE</scope>
    <source>
        <strain evidence="16">BdmA 4</strain>
    </source>
</reference>
<dbReference type="AlphaFoldDB" id="A0A3P3XTQ0"/>
<dbReference type="GO" id="GO:0000105">
    <property type="term" value="P:L-histidine biosynthetic process"/>
    <property type="evidence" value="ECO:0007669"/>
    <property type="project" value="UniProtKB-KW"/>
</dbReference>
<organism evidence="16">
    <name type="scientific">uncultured spirochete</name>
    <dbReference type="NCBI Taxonomy" id="156406"/>
    <lineage>
        <taxon>Bacteria</taxon>
        <taxon>Pseudomonadati</taxon>
        <taxon>Spirochaetota</taxon>
        <taxon>Spirochaetia</taxon>
        <taxon>Spirochaetales</taxon>
        <taxon>environmental samples</taxon>
    </lineage>
</organism>
<feature type="domain" description="Tetrahydrofolate dehydrogenase/cyclohydrolase catalytic" evidence="14">
    <location>
        <begin position="6"/>
        <end position="120"/>
    </location>
</feature>
<keyword evidence="3 13" id="KW-0554">One-carbon metabolism</keyword>
<keyword evidence="8 13" id="KW-0560">Oxidoreductase</keyword>
<evidence type="ECO:0000256" key="2">
    <source>
        <dbReference type="ARBA" id="ARBA00011738"/>
    </source>
</evidence>
<evidence type="ECO:0000256" key="10">
    <source>
        <dbReference type="ARBA" id="ARBA00023167"/>
    </source>
</evidence>
<dbReference type="GO" id="GO:0004488">
    <property type="term" value="F:methylenetetrahydrofolate dehydrogenase (NADP+) activity"/>
    <property type="evidence" value="ECO:0007669"/>
    <property type="project" value="UniProtKB-UniRule"/>
</dbReference>
<evidence type="ECO:0000256" key="11">
    <source>
        <dbReference type="ARBA" id="ARBA00023268"/>
    </source>
</evidence>
<dbReference type="Pfam" id="PF02882">
    <property type="entry name" value="THF_DHG_CYH_C"/>
    <property type="match status" value="1"/>
</dbReference>
<comment type="catalytic activity">
    <reaction evidence="12 13">
        <text>(6R)-5,10-methenyltetrahydrofolate + H2O = (6R)-10-formyltetrahydrofolate + H(+)</text>
        <dbReference type="Rhea" id="RHEA:23700"/>
        <dbReference type="ChEBI" id="CHEBI:15377"/>
        <dbReference type="ChEBI" id="CHEBI:15378"/>
        <dbReference type="ChEBI" id="CHEBI:57455"/>
        <dbReference type="ChEBI" id="CHEBI:195366"/>
        <dbReference type="EC" id="3.5.4.9"/>
    </reaction>
</comment>
<dbReference type="InterPro" id="IPR020630">
    <property type="entry name" value="THF_DH/CycHdrlase_cat_dom"/>
</dbReference>
<evidence type="ECO:0000256" key="1">
    <source>
        <dbReference type="ARBA" id="ARBA00004777"/>
    </source>
</evidence>